<evidence type="ECO:0000256" key="2">
    <source>
        <dbReference type="ARBA" id="ARBA00022679"/>
    </source>
</evidence>
<dbReference type="PANTHER" id="PTHR13090">
    <property type="entry name" value="ARGININE-HYDROXYLASE NDUFAF5, MITOCHONDRIAL"/>
    <property type="match status" value="1"/>
</dbReference>
<evidence type="ECO:0000259" key="3">
    <source>
        <dbReference type="Pfam" id="PF08241"/>
    </source>
</evidence>
<dbReference type="InterPro" id="IPR029063">
    <property type="entry name" value="SAM-dependent_MTases_sf"/>
</dbReference>
<organism evidence="4 5">
    <name type="scientific">Pigmentiphaga humi</name>
    <dbReference type="NCBI Taxonomy" id="2478468"/>
    <lineage>
        <taxon>Bacteria</taxon>
        <taxon>Pseudomonadati</taxon>
        <taxon>Pseudomonadota</taxon>
        <taxon>Betaproteobacteria</taxon>
        <taxon>Burkholderiales</taxon>
        <taxon>Alcaligenaceae</taxon>
        <taxon>Pigmentiphaga</taxon>
    </lineage>
</organism>
<dbReference type="Proteomes" id="UP000277294">
    <property type="component" value="Unassembled WGS sequence"/>
</dbReference>
<keyword evidence="5" id="KW-1185">Reference proteome</keyword>
<keyword evidence="2 4" id="KW-0808">Transferase</keyword>
<protein>
    <submittedName>
        <fullName evidence="4">Malonyl-[acyl-carrier protein] O-methyltransferase</fullName>
        <ecNumber evidence="4">2.1.1.197</ecNumber>
    </submittedName>
</protein>
<evidence type="ECO:0000256" key="1">
    <source>
        <dbReference type="ARBA" id="ARBA00022603"/>
    </source>
</evidence>
<dbReference type="EC" id="2.1.1.197" evidence="4"/>
<dbReference type="RefSeq" id="WP_124080059.1">
    <property type="nucleotide sequence ID" value="NZ_UWPJ01000020.1"/>
</dbReference>
<reference evidence="4 5" key="1">
    <citation type="submission" date="2018-10" db="EMBL/GenBank/DDBJ databases">
        <authorList>
            <person name="Criscuolo A."/>
        </authorList>
    </citation>
    <scope>NUCLEOTIDE SEQUENCE [LARGE SCALE GENOMIC DNA]</scope>
    <source>
        <strain evidence="4">DnA1</strain>
    </source>
</reference>
<dbReference type="OrthoDB" id="9760689at2"/>
<evidence type="ECO:0000313" key="4">
    <source>
        <dbReference type="EMBL" id="VCU70545.1"/>
    </source>
</evidence>
<dbReference type="AlphaFoldDB" id="A0A3P4B5V9"/>
<dbReference type="InterPro" id="IPR050602">
    <property type="entry name" value="Malonyl-ACP_OMT"/>
</dbReference>
<dbReference type="Gene3D" id="3.40.50.150">
    <property type="entry name" value="Vaccinia Virus protein VP39"/>
    <property type="match status" value="1"/>
</dbReference>
<name>A0A3P4B5V9_9BURK</name>
<dbReference type="GO" id="GO:0008757">
    <property type="term" value="F:S-adenosylmethionine-dependent methyltransferase activity"/>
    <property type="evidence" value="ECO:0007669"/>
    <property type="project" value="InterPro"/>
</dbReference>
<dbReference type="PANTHER" id="PTHR13090:SF1">
    <property type="entry name" value="ARGININE-HYDROXYLASE NDUFAF5, MITOCHONDRIAL"/>
    <property type="match status" value="1"/>
</dbReference>
<proteinExistence type="predicted"/>
<feature type="domain" description="Methyltransferase type 11" evidence="3">
    <location>
        <begin position="59"/>
        <end position="173"/>
    </location>
</feature>
<sequence>MTENSHPERLPSLPLVRGHVARQFGRRGDLEAAQFLYGEVGSRMAERLGYIRLAPGAMLDAGCGAGAALPLLQARYPAASYTGLDLSAGVLEHARRRHLPSMGGRLRHSALKLAGRSPAALPAFVEADMARTGLAPESQDLVWSNMALHWHPEPHAVLAEWRRITRVGGLVMFSCLGPGTFRQLRDAVARAGLETATPPFVDMHDFGDLLVENGFADPVMDQEVLTFTYENPLRLLRDVRDLGGNPAVGRRRGLATPAWRRRLAEALDAGRDDDGLLRLSVEVAYGHAWRAGSFQAAPGETRVAVAAIGRKRSR</sequence>
<dbReference type="EMBL" id="UWPJ01000020">
    <property type="protein sequence ID" value="VCU70545.1"/>
    <property type="molecule type" value="Genomic_DNA"/>
</dbReference>
<dbReference type="SUPFAM" id="SSF53335">
    <property type="entry name" value="S-adenosyl-L-methionine-dependent methyltransferases"/>
    <property type="match status" value="1"/>
</dbReference>
<keyword evidence="1 4" id="KW-0489">Methyltransferase</keyword>
<dbReference type="InterPro" id="IPR013216">
    <property type="entry name" value="Methyltransf_11"/>
</dbReference>
<dbReference type="GO" id="GO:0032259">
    <property type="term" value="P:methylation"/>
    <property type="evidence" value="ECO:0007669"/>
    <property type="project" value="UniProtKB-KW"/>
</dbReference>
<accession>A0A3P4B5V9</accession>
<gene>
    <name evidence="4" type="primary">bioC</name>
    <name evidence="4" type="ORF">PIGHUM_02617</name>
</gene>
<dbReference type="GO" id="GO:0102130">
    <property type="term" value="F:malonyl-CoA methyltransferase activity"/>
    <property type="evidence" value="ECO:0007669"/>
    <property type="project" value="UniProtKB-EC"/>
</dbReference>
<evidence type="ECO:0000313" key="5">
    <source>
        <dbReference type="Proteomes" id="UP000277294"/>
    </source>
</evidence>
<dbReference type="Pfam" id="PF08241">
    <property type="entry name" value="Methyltransf_11"/>
    <property type="match status" value="1"/>
</dbReference>
<dbReference type="CDD" id="cd02440">
    <property type="entry name" value="AdoMet_MTases"/>
    <property type="match status" value="1"/>
</dbReference>